<dbReference type="Proteomes" id="UP000051813">
    <property type="component" value="Unassembled WGS sequence"/>
</dbReference>
<sequence length="61" mass="7062">MTEKYQQALNDLLSGQVNELVIAPEEFNEFRKVWEQLPQRKEIVGSAQRNGTVIYHLSESV</sequence>
<comment type="caution">
    <text evidence="1">The sequence shown here is derived from an EMBL/GenBank/DDBJ whole genome shotgun (WGS) entry which is preliminary data.</text>
</comment>
<dbReference type="STRING" id="1423738.FC84_GL000622"/>
<dbReference type="OrthoDB" id="2146345at2"/>
<gene>
    <name evidence="1" type="ORF">FC84_GL000622</name>
</gene>
<keyword evidence="2" id="KW-1185">Reference proteome</keyword>
<accession>A0A0R2BWJ3</accession>
<organism evidence="1 2">
    <name type="scientific">Lapidilactobacillus dextrinicus DSM 20335</name>
    <dbReference type="NCBI Taxonomy" id="1423738"/>
    <lineage>
        <taxon>Bacteria</taxon>
        <taxon>Bacillati</taxon>
        <taxon>Bacillota</taxon>
        <taxon>Bacilli</taxon>
        <taxon>Lactobacillales</taxon>
        <taxon>Lactobacillaceae</taxon>
        <taxon>Lapidilactobacillus</taxon>
    </lineage>
</organism>
<reference evidence="1 2" key="1">
    <citation type="journal article" date="2015" name="Genome Announc.">
        <title>Expanding the biotechnology potential of lactobacilli through comparative genomics of 213 strains and associated genera.</title>
        <authorList>
            <person name="Sun Z."/>
            <person name="Harris H.M."/>
            <person name="McCann A."/>
            <person name="Guo C."/>
            <person name="Argimon S."/>
            <person name="Zhang W."/>
            <person name="Yang X."/>
            <person name="Jeffery I.B."/>
            <person name="Cooney J.C."/>
            <person name="Kagawa T.F."/>
            <person name="Liu W."/>
            <person name="Song Y."/>
            <person name="Salvetti E."/>
            <person name="Wrobel A."/>
            <person name="Rasinkangas P."/>
            <person name="Parkhill J."/>
            <person name="Rea M.C."/>
            <person name="O'Sullivan O."/>
            <person name="Ritari J."/>
            <person name="Douillard F.P."/>
            <person name="Paul Ross R."/>
            <person name="Yang R."/>
            <person name="Briner A.E."/>
            <person name="Felis G.E."/>
            <person name="de Vos W.M."/>
            <person name="Barrangou R."/>
            <person name="Klaenhammer T.R."/>
            <person name="Caufield P.W."/>
            <person name="Cui Y."/>
            <person name="Zhang H."/>
            <person name="O'Toole P.W."/>
        </authorList>
    </citation>
    <scope>NUCLEOTIDE SEQUENCE [LARGE SCALE GENOMIC DNA]</scope>
    <source>
        <strain evidence="1 2">DSM 20335</strain>
    </source>
</reference>
<protein>
    <submittedName>
        <fullName evidence="1">Uncharacterized protein</fullName>
    </submittedName>
</protein>
<dbReference type="AlphaFoldDB" id="A0A0R2BWJ3"/>
<name>A0A0R2BWJ3_9LACO</name>
<evidence type="ECO:0000313" key="2">
    <source>
        <dbReference type="Proteomes" id="UP000051813"/>
    </source>
</evidence>
<dbReference type="EMBL" id="AYYK01000001">
    <property type="protein sequence ID" value="KRM79923.1"/>
    <property type="molecule type" value="Genomic_DNA"/>
</dbReference>
<proteinExistence type="predicted"/>
<evidence type="ECO:0000313" key="1">
    <source>
        <dbReference type="EMBL" id="KRM79923.1"/>
    </source>
</evidence>
<dbReference type="RefSeq" id="WP_057753925.1">
    <property type="nucleotide sequence ID" value="NZ_AYYK01000001.1"/>
</dbReference>
<dbReference type="PATRIC" id="fig|1423738.3.peg.631"/>